<evidence type="ECO:0000256" key="1">
    <source>
        <dbReference type="SAM" id="MobiDB-lite"/>
    </source>
</evidence>
<dbReference type="EMBL" id="BQXS01010959">
    <property type="protein sequence ID" value="GKT35294.1"/>
    <property type="molecule type" value="Genomic_DNA"/>
</dbReference>
<protein>
    <submittedName>
        <fullName evidence="2">Uncharacterized protein</fullName>
    </submittedName>
</protein>
<evidence type="ECO:0000313" key="2">
    <source>
        <dbReference type="EMBL" id="GKT35294.1"/>
    </source>
</evidence>
<sequence length="429" mass="46315">MRVRKKCIDAIAAAQCSYDRMLGFSESVHSVKKMQEHNDVLIQTIVVAAARVLFPDDYTINGDQPAIPQTAVNPELKTYVSTSPSQHPVPSTEGDPGQPLQTKSKAVELIALLSCLYPSEKSSPSKKEPIHGVVTIDTSGEQHESIGTAQPIIANIANHQGRRGTPSSTAPKIPSENPKHIIMSAAMEAVQNLGNVDIAPLSSSTSVSTSEEVSEVSFSETKNLAFPPSSASMSETSDSFWIDLSASQTEEIGDFEQKLAAKFGIPIGSHRKSLVQRSAASRSSSVGPSSALNLQHSAIPLSGHVRSSTPERQVDTMDKPSPITVDRFINAAQFIILLHHMMVIKPLADIFVAVGKGKEVIGVESMRIVVKQLYKTFKTRVSRSTIDDIILSSCGQVKDARKGKKLRVGVSLSTSFVSLKKLLRKNCYS</sequence>
<organism evidence="2 3">
    <name type="scientific">Aduncisulcus paluster</name>
    <dbReference type="NCBI Taxonomy" id="2918883"/>
    <lineage>
        <taxon>Eukaryota</taxon>
        <taxon>Metamonada</taxon>
        <taxon>Carpediemonas-like organisms</taxon>
        <taxon>Aduncisulcus</taxon>
    </lineage>
</organism>
<keyword evidence="3" id="KW-1185">Reference proteome</keyword>
<proteinExistence type="predicted"/>
<reference evidence="2" key="1">
    <citation type="submission" date="2022-03" db="EMBL/GenBank/DDBJ databases">
        <title>Draft genome sequence of Aduncisulcus paluster, a free-living microaerophilic Fornicata.</title>
        <authorList>
            <person name="Yuyama I."/>
            <person name="Kume K."/>
            <person name="Tamura T."/>
            <person name="Inagaki Y."/>
            <person name="Hashimoto T."/>
        </authorList>
    </citation>
    <scope>NUCLEOTIDE SEQUENCE</scope>
    <source>
        <strain evidence="2">NY0171</strain>
    </source>
</reference>
<evidence type="ECO:0000313" key="3">
    <source>
        <dbReference type="Proteomes" id="UP001057375"/>
    </source>
</evidence>
<gene>
    <name evidence="2" type="ORF">ADUPG1_008480</name>
</gene>
<feature type="region of interest" description="Disordered" evidence="1">
    <location>
        <begin position="80"/>
        <end position="100"/>
    </location>
</feature>
<name>A0ABQ5KV44_9EUKA</name>
<feature type="compositionally biased region" description="Polar residues" evidence="1">
    <location>
        <begin position="80"/>
        <end position="89"/>
    </location>
</feature>
<accession>A0ABQ5KV44</accession>
<comment type="caution">
    <text evidence="2">The sequence shown here is derived from an EMBL/GenBank/DDBJ whole genome shotgun (WGS) entry which is preliminary data.</text>
</comment>
<dbReference type="Proteomes" id="UP001057375">
    <property type="component" value="Unassembled WGS sequence"/>
</dbReference>